<dbReference type="GO" id="GO:0033588">
    <property type="term" value="C:elongator holoenzyme complex"/>
    <property type="evidence" value="ECO:0007669"/>
    <property type="project" value="InterPro"/>
</dbReference>
<feature type="compositionally biased region" description="Polar residues" evidence="9">
    <location>
        <begin position="277"/>
        <end position="289"/>
    </location>
</feature>
<keyword evidence="7" id="KW-0819">tRNA processing</keyword>
<evidence type="ECO:0000256" key="4">
    <source>
        <dbReference type="ARBA" id="ARBA00009567"/>
    </source>
</evidence>
<evidence type="ECO:0000256" key="7">
    <source>
        <dbReference type="ARBA" id="ARBA00022694"/>
    </source>
</evidence>
<evidence type="ECO:0000313" key="11">
    <source>
        <dbReference type="Proteomes" id="UP001176517"/>
    </source>
</evidence>
<keyword evidence="8" id="KW-0539">Nucleus</keyword>
<feature type="region of interest" description="Disordered" evidence="9">
    <location>
        <begin position="557"/>
        <end position="604"/>
    </location>
</feature>
<accession>A0AAN6GMQ9</accession>
<dbReference type="Proteomes" id="UP001176517">
    <property type="component" value="Unassembled WGS sequence"/>
</dbReference>
<dbReference type="GO" id="GO:0005829">
    <property type="term" value="C:cytosol"/>
    <property type="evidence" value="ECO:0007669"/>
    <property type="project" value="TreeGrafter"/>
</dbReference>
<evidence type="ECO:0000256" key="8">
    <source>
        <dbReference type="ARBA" id="ARBA00023242"/>
    </source>
</evidence>
<evidence type="ECO:0000256" key="5">
    <source>
        <dbReference type="ARBA" id="ARBA00020264"/>
    </source>
</evidence>
<feature type="compositionally biased region" description="Polar residues" evidence="9">
    <location>
        <begin position="467"/>
        <end position="476"/>
    </location>
</feature>
<evidence type="ECO:0000256" key="9">
    <source>
        <dbReference type="SAM" id="MobiDB-lite"/>
    </source>
</evidence>
<dbReference type="Pfam" id="PF10483">
    <property type="entry name" value="Elong_Iki1"/>
    <property type="match status" value="1"/>
</dbReference>
<feature type="region of interest" description="Disordered" evidence="9">
    <location>
        <begin position="467"/>
        <end position="540"/>
    </location>
</feature>
<feature type="compositionally biased region" description="Polar residues" evidence="9">
    <location>
        <begin position="560"/>
        <end position="569"/>
    </location>
</feature>
<dbReference type="GO" id="GO:0002098">
    <property type="term" value="P:tRNA wobble uridine modification"/>
    <property type="evidence" value="ECO:0007669"/>
    <property type="project" value="InterPro"/>
</dbReference>
<name>A0AAN6GMQ9_9BASI</name>
<comment type="pathway">
    <text evidence="3">tRNA modification; 5-methoxycarbonylmethyl-2-thiouridine-tRNA biosynthesis.</text>
</comment>
<evidence type="ECO:0000256" key="3">
    <source>
        <dbReference type="ARBA" id="ARBA00005043"/>
    </source>
</evidence>
<reference evidence="10" key="1">
    <citation type="journal article" date="2023" name="PhytoFront">
        <title>Draft Genome Resources of Seven Strains of Tilletia horrida, Causal Agent of Kernel Smut of Rice.</title>
        <authorList>
            <person name="Khanal S."/>
            <person name="Antony Babu S."/>
            <person name="Zhou X.G."/>
        </authorList>
    </citation>
    <scope>NUCLEOTIDE SEQUENCE</scope>
    <source>
        <strain evidence="10">TX6</strain>
    </source>
</reference>
<dbReference type="GO" id="GO:0000049">
    <property type="term" value="F:tRNA binding"/>
    <property type="evidence" value="ECO:0007669"/>
    <property type="project" value="TreeGrafter"/>
</dbReference>
<keyword evidence="6" id="KW-0963">Cytoplasm</keyword>
<comment type="subcellular location">
    <subcellularLocation>
        <location evidence="2">Cytoplasm</location>
    </subcellularLocation>
    <subcellularLocation>
        <location evidence="1">Nucleus</location>
    </subcellularLocation>
</comment>
<organism evidence="10 11">
    <name type="scientific">Tilletia horrida</name>
    <dbReference type="NCBI Taxonomy" id="155126"/>
    <lineage>
        <taxon>Eukaryota</taxon>
        <taxon>Fungi</taxon>
        <taxon>Dikarya</taxon>
        <taxon>Basidiomycota</taxon>
        <taxon>Ustilaginomycotina</taxon>
        <taxon>Exobasidiomycetes</taxon>
        <taxon>Tilletiales</taxon>
        <taxon>Tilletiaceae</taxon>
        <taxon>Tilletia</taxon>
    </lineage>
</organism>
<dbReference type="GO" id="GO:0005634">
    <property type="term" value="C:nucleus"/>
    <property type="evidence" value="ECO:0007669"/>
    <property type="project" value="UniProtKB-SubCell"/>
</dbReference>
<keyword evidence="11" id="KW-1185">Reference proteome</keyword>
<feature type="compositionally biased region" description="Acidic residues" evidence="9">
    <location>
        <begin position="588"/>
        <end position="604"/>
    </location>
</feature>
<evidence type="ECO:0000256" key="1">
    <source>
        <dbReference type="ARBA" id="ARBA00004123"/>
    </source>
</evidence>
<feature type="compositionally biased region" description="Low complexity" evidence="9">
    <location>
        <begin position="502"/>
        <end position="516"/>
    </location>
</feature>
<evidence type="ECO:0000256" key="2">
    <source>
        <dbReference type="ARBA" id="ARBA00004496"/>
    </source>
</evidence>
<dbReference type="PANTHER" id="PTHR15641">
    <property type="entry name" value="ELONGATOR COMPLEX PROTEIN 5"/>
    <property type="match status" value="1"/>
</dbReference>
<comment type="caution">
    <text evidence="10">The sequence shown here is derived from an EMBL/GenBank/DDBJ whole genome shotgun (WGS) entry which is preliminary data.</text>
</comment>
<protein>
    <recommendedName>
        <fullName evidence="5">Elongator complex protein 5</fullName>
    </recommendedName>
</protein>
<dbReference type="InterPro" id="IPR019519">
    <property type="entry name" value="Elp5"/>
</dbReference>
<gene>
    <name evidence="10" type="ORF">OC846_004959</name>
</gene>
<feature type="region of interest" description="Disordered" evidence="9">
    <location>
        <begin position="335"/>
        <end position="360"/>
    </location>
</feature>
<dbReference type="AlphaFoldDB" id="A0AAN6GMQ9"/>
<evidence type="ECO:0000256" key="6">
    <source>
        <dbReference type="ARBA" id="ARBA00022490"/>
    </source>
</evidence>
<proteinExistence type="inferred from homology"/>
<dbReference type="EMBL" id="JAPDMZ010000168">
    <property type="protein sequence ID" value="KAK0547204.1"/>
    <property type="molecule type" value="Genomic_DNA"/>
</dbReference>
<comment type="similarity">
    <text evidence="4">Belongs to the ELP5 family.</text>
</comment>
<evidence type="ECO:0000313" key="10">
    <source>
        <dbReference type="EMBL" id="KAK0547204.1"/>
    </source>
</evidence>
<sequence>MASTGRSARGRNESGSVLKAVLDHPPSQFHSLVLLQDSLVQSSVPVLREILARCLSPSSDPSPPGFGGSATALLVSVLRDPKLYLPNDASLNRKAIQDGRLLVLDGHSWIPEFGITSSSSSFPSSSSLATDTFESTEDGLSKVCSILATIGKTTRVTVIIDSLDELADRSKGGAYEALKTVSSVLGALNGFSRLVTSIKLESAGPRSQGLYESVCSPAVWPPSTGEAETYRGTTTVIRVHPRGFISHIYNTYGLRPPSTSSTVASALESEHDAIASKSHQILPSRQPAETFTKGRRTADDHGPSDQGGKTPAQTSAHPQDAQFWEIVTLLTSRGDTSLRMGGSSGRQGQRKSRGAAESVQGWWTQDGSIGSTLEALSSPAHASIQSREDGIIALSDLLPASKKGSKNAPASSIRDAHGQQDCYHTGLVLLEARHRTLNGRLEEEILACSCNSQGRLRLHALDTRTAPASKTVTPQHSAAGGTSGSATDPTKSRPGVTAAALPSSKSKPTSTSSTSSRLTFNLGETEEQQARRSEVPLPYAHMQSREPIMFEEGRMGIVPGSSNAHTTASLGGARRGHTGNSTILFQPESDDDEDDEDPDDDLDF</sequence>
<dbReference type="PANTHER" id="PTHR15641:SF1">
    <property type="entry name" value="ELONGATOR COMPLEX PROTEIN 5"/>
    <property type="match status" value="1"/>
</dbReference>
<feature type="region of interest" description="Disordered" evidence="9">
    <location>
        <begin position="276"/>
        <end position="319"/>
    </location>
</feature>